<dbReference type="Gene3D" id="1.10.510.10">
    <property type="entry name" value="Transferase(Phosphotransferase) domain 1"/>
    <property type="match status" value="1"/>
</dbReference>
<keyword evidence="6" id="KW-0472">Membrane</keyword>
<dbReference type="InterPro" id="IPR017441">
    <property type="entry name" value="Protein_kinase_ATP_BS"/>
</dbReference>
<keyword evidence="1 8" id="KW-0808">Transferase</keyword>
<evidence type="ECO:0000256" key="1">
    <source>
        <dbReference type="ARBA" id="ARBA00022679"/>
    </source>
</evidence>
<reference evidence="8 9" key="1">
    <citation type="submission" date="2015-07" db="EMBL/GenBank/DDBJ databases">
        <title>Genome analysis of myxobacterium Chondromyces crocatus Cm c5 reveals a high potential for natural compound synthesis and the genetic basis for the loss of fruiting body formation.</title>
        <authorList>
            <person name="Zaburannyi N."/>
            <person name="Bunk B."/>
            <person name="Maier J."/>
            <person name="Overmann J."/>
            <person name="Mueller R."/>
        </authorList>
    </citation>
    <scope>NUCLEOTIDE SEQUENCE [LARGE SCALE GENOMIC DNA]</scope>
    <source>
        <strain evidence="8 9">Cm c5</strain>
    </source>
</reference>
<dbReference type="EC" id="2.7.11.1" evidence="8"/>
<sequence length="425" mass="44983">MRRVFNPTSPAQQLVGAVLNSRWRLARLVGEGGMGAVYEADGVRGEGKRAIKILHPEFSEDEQILQRFFTEAQAMQALSHPNIAAAQEAARAEDGTPYLVMELLQGASLGAYLEQGTPMAPQQTVALVVEVLQALAMAHARGIVHRDLKPDNLFLVRDPHGNLHAKVLDFGIAKVMDAAGGMGSKTRTGVLLGTPGYMSPEQIKNSKGVDARSDLWSMGIILYEMLTCQTPYPADNEFGRLTVVLTNDARPIEQVAPHLSAWAPFFRRALAKEASQRFQSAEEMAQALLAMVRPASMAPPPLDRGPSMPIPMQSPAAAHAQAHVQAHAQRYSSVAPTAVVPGLAQPSYVPPQPVVTLPSGAGPVPTHVSGQMAPGAHGYSMAPPVVQVISPTSAQPTAGFPLWVVIVVGVAGLGLGFLLGALVAG</sequence>
<dbReference type="KEGG" id="ccro:CMC5_020210"/>
<accession>A0A0K1EBB9</accession>
<evidence type="ECO:0000256" key="2">
    <source>
        <dbReference type="ARBA" id="ARBA00022741"/>
    </source>
</evidence>
<evidence type="ECO:0000256" key="5">
    <source>
        <dbReference type="PROSITE-ProRule" id="PRU10141"/>
    </source>
</evidence>
<dbReference type="InterPro" id="IPR000719">
    <property type="entry name" value="Prot_kinase_dom"/>
</dbReference>
<evidence type="ECO:0000259" key="7">
    <source>
        <dbReference type="PROSITE" id="PS50011"/>
    </source>
</evidence>
<dbReference type="PROSITE" id="PS50011">
    <property type="entry name" value="PROTEIN_KINASE_DOM"/>
    <property type="match status" value="1"/>
</dbReference>
<name>A0A0K1EBB9_CHOCO</name>
<evidence type="ECO:0000313" key="9">
    <source>
        <dbReference type="Proteomes" id="UP000067626"/>
    </source>
</evidence>
<evidence type="ECO:0000256" key="4">
    <source>
        <dbReference type="ARBA" id="ARBA00022840"/>
    </source>
</evidence>
<keyword evidence="6" id="KW-1133">Transmembrane helix</keyword>
<evidence type="ECO:0000256" key="3">
    <source>
        <dbReference type="ARBA" id="ARBA00022777"/>
    </source>
</evidence>
<dbReference type="SMART" id="SM00220">
    <property type="entry name" value="S_TKc"/>
    <property type="match status" value="1"/>
</dbReference>
<keyword evidence="3 8" id="KW-0418">Kinase</keyword>
<dbReference type="PROSITE" id="PS00108">
    <property type="entry name" value="PROTEIN_KINASE_ST"/>
    <property type="match status" value="1"/>
</dbReference>
<dbReference type="GO" id="GO:0005524">
    <property type="term" value="F:ATP binding"/>
    <property type="evidence" value="ECO:0007669"/>
    <property type="project" value="UniProtKB-UniRule"/>
</dbReference>
<feature type="transmembrane region" description="Helical" evidence="6">
    <location>
        <begin position="400"/>
        <end position="424"/>
    </location>
</feature>
<dbReference type="STRING" id="52.CMC5_020210"/>
<dbReference type="Pfam" id="PF00069">
    <property type="entry name" value="Pkinase"/>
    <property type="match status" value="1"/>
</dbReference>
<keyword evidence="9" id="KW-1185">Reference proteome</keyword>
<dbReference type="RefSeq" id="WP_050430187.1">
    <property type="nucleotide sequence ID" value="NZ_CP012159.1"/>
</dbReference>
<organism evidence="8 9">
    <name type="scientific">Chondromyces crocatus</name>
    <dbReference type="NCBI Taxonomy" id="52"/>
    <lineage>
        <taxon>Bacteria</taxon>
        <taxon>Pseudomonadati</taxon>
        <taxon>Myxococcota</taxon>
        <taxon>Polyangia</taxon>
        <taxon>Polyangiales</taxon>
        <taxon>Polyangiaceae</taxon>
        <taxon>Chondromyces</taxon>
    </lineage>
</organism>
<dbReference type="InterPro" id="IPR008271">
    <property type="entry name" value="Ser/Thr_kinase_AS"/>
</dbReference>
<dbReference type="InterPro" id="IPR011009">
    <property type="entry name" value="Kinase-like_dom_sf"/>
</dbReference>
<dbReference type="AlphaFoldDB" id="A0A0K1EBB9"/>
<dbReference type="SUPFAM" id="SSF56112">
    <property type="entry name" value="Protein kinase-like (PK-like)"/>
    <property type="match status" value="1"/>
</dbReference>
<feature type="domain" description="Protein kinase" evidence="7">
    <location>
        <begin position="23"/>
        <end position="289"/>
    </location>
</feature>
<protein>
    <submittedName>
        <fullName evidence="8">Protein kinase</fullName>
        <ecNumber evidence="8">2.7.11.1</ecNumber>
    </submittedName>
</protein>
<evidence type="ECO:0000313" key="8">
    <source>
        <dbReference type="EMBL" id="AKT37878.1"/>
    </source>
</evidence>
<keyword evidence="2 5" id="KW-0547">Nucleotide-binding</keyword>
<dbReference type="Gene3D" id="3.30.200.20">
    <property type="entry name" value="Phosphorylase Kinase, domain 1"/>
    <property type="match status" value="1"/>
</dbReference>
<dbReference type="GO" id="GO:0004674">
    <property type="term" value="F:protein serine/threonine kinase activity"/>
    <property type="evidence" value="ECO:0007669"/>
    <property type="project" value="UniProtKB-EC"/>
</dbReference>
<dbReference type="PANTHER" id="PTHR43289:SF6">
    <property type="entry name" value="SERINE_THREONINE-PROTEIN KINASE NEKL-3"/>
    <property type="match status" value="1"/>
</dbReference>
<dbReference type="PROSITE" id="PS00107">
    <property type="entry name" value="PROTEIN_KINASE_ATP"/>
    <property type="match status" value="1"/>
</dbReference>
<dbReference type="EMBL" id="CP012159">
    <property type="protein sequence ID" value="AKT37878.1"/>
    <property type="molecule type" value="Genomic_DNA"/>
</dbReference>
<dbReference type="Proteomes" id="UP000067626">
    <property type="component" value="Chromosome"/>
</dbReference>
<proteinExistence type="predicted"/>
<keyword evidence="6" id="KW-0812">Transmembrane</keyword>
<gene>
    <name evidence="8" type="ORF">CMC5_020210</name>
</gene>
<dbReference type="PANTHER" id="PTHR43289">
    <property type="entry name" value="MITOGEN-ACTIVATED PROTEIN KINASE KINASE KINASE 20-RELATED"/>
    <property type="match status" value="1"/>
</dbReference>
<dbReference type="CDD" id="cd14014">
    <property type="entry name" value="STKc_PknB_like"/>
    <property type="match status" value="1"/>
</dbReference>
<keyword evidence="4 5" id="KW-0067">ATP-binding</keyword>
<evidence type="ECO:0000256" key="6">
    <source>
        <dbReference type="SAM" id="Phobius"/>
    </source>
</evidence>
<feature type="binding site" evidence="5">
    <location>
        <position position="52"/>
    </location>
    <ligand>
        <name>ATP</name>
        <dbReference type="ChEBI" id="CHEBI:30616"/>
    </ligand>
</feature>